<dbReference type="OrthoDB" id="117402at2"/>
<dbReference type="GO" id="GO:0016491">
    <property type="term" value="F:oxidoreductase activity"/>
    <property type="evidence" value="ECO:0007669"/>
    <property type="project" value="InterPro"/>
</dbReference>
<dbReference type="Proteomes" id="UP000190539">
    <property type="component" value="Unassembled WGS sequence"/>
</dbReference>
<dbReference type="PANTHER" id="PTHR13887">
    <property type="entry name" value="GLUTATHIONE S-TRANSFERASE KAPPA"/>
    <property type="match status" value="1"/>
</dbReference>
<evidence type="ECO:0000313" key="2">
    <source>
        <dbReference type="EMBL" id="OON82152.1"/>
    </source>
</evidence>
<feature type="domain" description="Thioredoxin" evidence="1">
    <location>
        <begin position="1"/>
        <end position="165"/>
    </location>
</feature>
<sequence length="174" mass="19003">MSDPTTSDAPVVLDVWCELQCPDCRSALDDLRALRERFGDRLEMRLRHFPLEKHTHAFAAAQAAEEAIEQGQGVPYVEAVLGHVEELARRGEPFLVDVARELGMDTEELDIALIDGRHILTVDADQAEGKAIGVTGTPTYVIGGELLDGGKSQEGLRERIEEITERLLAADGAS</sequence>
<gene>
    <name evidence="2" type="ORF">B1H18_03615</name>
</gene>
<dbReference type="SUPFAM" id="SSF52833">
    <property type="entry name" value="Thioredoxin-like"/>
    <property type="match status" value="1"/>
</dbReference>
<dbReference type="RefSeq" id="WP_077964735.1">
    <property type="nucleotide sequence ID" value="NZ_CP045178.1"/>
</dbReference>
<evidence type="ECO:0000313" key="3">
    <source>
        <dbReference type="Proteomes" id="UP000190539"/>
    </source>
</evidence>
<dbReference type="PROSITE" id="PS51352">
    <property type="entry name" value="THIOREDOXIN_2"/>
    <property type="match status" value="1"/>
</dbReference>
<dbReference type="InterPro" id="IPR001853">
    <property type="entry name" value="DSBA-like_thioredoxin_dom"/>
</dbReference>
<name>A0A1V4ADQ0_9ACTN</name>
<comment type="caution">
    <text evidence="2">The sequence shown here is derived from an EMBL/GenBank/DDBJ whole genome shotgun (WGS) entry which is preliminary data.</text>
</comment>
<dbReference type="Pfam" id="PF01323">
    <property type="entry name" value="DSBA"/>
    <property type="match status" value="1"/>
</dbReference>
<dbReference type="EMBL" id="MVFC01000002">
    <property type="protein sequence ID" value="OON82152.1"/>
    <property type="molecule type" value="Genomic_DNA"/>
</dbReference>
<proteinExistence type="predicted"/>
<keyword evidence="3" id="KW-1185">Reference proteome</keyword>
<protein>
    <submittedName>
        <fullName evidence="2">Disulfide bond formation protein DsbA</fullName>
    </submittedName>
</protein>
<dbReference type="PANTHER" id="PTHR13887:SF55">
    <property type="entry name" value="SLR0313 PROTEIN"/>
    <property type="match status" value="1"/>
</dbReference>
<dbReference type="STRING" id="83656.B1H18_03615"/>
<dbReference type="InterPro" id="IPR013766">
    <property type="entry name" value="Thioredoxin_domain"/>
</dbReference>
<dbReference type="InterPro" id="IPR036249">
    <property type="entry name" value="Thioredoxin-like_sf"/>
</dbReference>
<organism evidence="2 3">
    <name type="scientific">Streptomyces tsukubensis</name>
    <dbReference type="NCBI Taxonomy" id="83656"/>
    <lineage>
        <taxon>Bacteria</taxon>
        <taxon>Bacillati</taxon>
        <taxon>Actinomycetota</taxon>
        <taxon>Actinomycetes</taxon>
        <taxon>Kitasatosporales</taxon>
        <taxon>Streptomycetaceae</taxon>
        <taxon>Streptomyces</taxon>
    </lineage>
</organism>
<dbReference type="Gene3D" id="3.40.30.10">
    <property type="entry name" value="Glutaredoxin"/>
    <property type="match status" value="1"/>
</dbReference>
<reference evidence="2 3" key="1">
    <citation type="submission" date="2017-02" db="EMBL/GenBank/DDBJ databases">
        <title>Draft Genome Sequence of Streptomyces tsukubaensis F601, a Producer of the immunosuppressant tacrolimus FK506.</title>
        <authorList>
            <person name="Zong G."/>
            <person name="Zhong C."/>
            <person name="Fu J."/>
            <person name="Qin R."/>
            <person name="Cao G."/>
        </authorList>
    </citation>
    <scope>NUCLEOTIDE SEQUENCE [LARGE SCALE GENOMIC DNA]</scope>
    <source>
        <strain evidence="2 3">F601</strain>
    </source>
</reference>
<dbReference type="AlphaFoldDB" id="A0A1V4ADQ0"/>
<evidence type="ECO:0000259" key="1">
    <source>
        <dbReference type="PROSITE" id="PS51352"/>
    </source>
</evidence>
<accession>A0A1V4ADQ0</accession>